<proteinExistence type="inferred from homology"/>
<keyword evidence="4" id="KW-1185">Reference proteome</keyword>
<dbReference type="InterPro" id="IPR005632">
    <property type="entry name" value="Chaperone_Skp"/>
</dbReference>
<name>A0A9Y2AJI3_9FIRM</name>
<dbReference type="GO" id="GO:0050821">
    <property type="term" value="P:protein stabilization"/>
    <property type="evidence" value="ECO:0007669"/>
    <property type="project" value="TreeGrafter"/>
</dbReference>
<sequence length="141" mass="15733">MNLHLKRLLLLVVVVIMAVFIGGCSNEKVGVVDGSKISDTPKIQEMQKDLQAKLDEKAKELSTQLEQEKANLSPEDYQKRYVSLRTEFNTLQESYQKDILNAVNEAISAVAKEKSISTVLYKDAVVHGGIDITDDVVKKLQ</sequence>
<dbReference type="RefSeq" id="WP_309320560.1">
    <property type="nucleotide sequence ID" value="NZ_CP120678.1"/>
</dbReference>
<dbReference type="InterPro" id="IPR024930">
    <property type="entry name" value="Skp_dom_sf"/>
</dbReference>
<dbReference type="PANTHER" id="PTHR35089">
    <property type="entry name" value="CHAPERONE PROTEIN SKP"/>
    <property type="match status" value="1"/>
</dbReference>
<dbReference type="KEGG" id="sgbi:P3F81_01525"/>
<comment type="similarity">
    <text evidence="1">Belongs to the Skp family.</text>
</comment>
<dbReference type="Proteomes" id="UP001243623">
    <property type="component" value="Chromosome"/>
</dbReference>
<dbReference type="PROSITE" id="PS51257">
    <property type="entry name" value="PROKAR_LIPOPROTEIN"/>
    <property type="match status" value="1"/>
</dbReference>
<dbReference type="Gene3D" id="3.30.910.20">
    <property type="entry name" value="Skp domain"/>
    <property type="match status" value="1"/>
</dbReference>
<reference evidence="3" key="1">
    <citation type="submission" date="2023-03" db="EMBL/GenBank/DDBJ databases">
        <title>Selenobaculum gbiensis gen. nov. sp. nov., a new bacterium isolated from the gut microbiota of IBD patient.</title>
        <authorList>
            <person name="Yeo S."/>
            <person name="Park H."/>
            <person name="Huh C.S."/>
        </authorList>
    </citation>
    <scope>NUCLEOTIDE SEQUENCE</scope>
    <source>
        <strain evidence="3">ICN-92133</strain>
    </source>
</reference>
<dbReference type="Pfam" id="PF03938">
    <property type="entry name" value="OmpH"/>
    <property type="match status" value="1"/>
</dbReference>
<dbReference type="SMART" id="SM00935">
    <property type="entry name" value="OmpH"/>
    <property type="match status" value="1"/>
</dbReference>
<protein>
    <submittedName>
        <fullName evidence="3">OmpH family outer membrane protein</fullName>
    </submittedName>
</protein>
<evidence type="ECO:0000256" key="2">
    <source>
        <dbReference type="ARBA" id="ARBA00022729"/>
    </source>
</evidence>
<dbReference type="GO" id="GO:0051082">
    <property type="term" value="F:unfolded protein binding"/>
    <property type="evidence" value="ECO:0007669"/>
    <property type="project" value="InterPro"/>
</dbReference>
<dbReference type="EMBL" id="CP120678">
    <property type="protein sequence ID" value="WIW71032.1"/>
    <property type="molecule type" value="Genomic_DNA"/>
</dbReference>
<organism evidence="3 4">
    <name type="scientific">Selenobaculum gibii</name>
    <dbReference type="NCBI Taxonomy" id="3054208"/>
    <lineage>
        <taxon>Bacteria</taxon>
        <taxon>Bacillati</taxon>
        <taxon>Bacillota</taxon>
        <taxon>Negativicutes</taxon>
        <taxon>Selenomonadales</taxon>
        <taxon>Selenomonadaceae</taxon>
        <taxon>Selenobaculum</taxon>
    </lineage>
</organism>
<evidence type="ECO:0000256" key="1">
    <source>
        <dbReference type="ARBA" id="ARBA00009091"/>
    </source>
</evidence>
<evidence type="ECO:0000313" key="3">
    <source>
        <dbReference type="EMBL" id="WIW71032.1"/>
    </source>
</evidence>
<evidence type="ECO:0000313" key="4">
    <source>
        <dbReference type="Proteomes" id="UP001243623"/>
    </source>
</evidence>
<dbReference type="SUPFAM" id="SSF111384">
    <property type="entry name" value="OmpH-like"/>
    <property type="match status" value="1"/>
</dbReference>
<dbReference type="GO" id="GO:0005829">
    <property type="term" value="C:cytosol"/>
    <property type="evidence" value="ECO:0007669"/>
    <property type="project" value="TreeGrafter"/>
</dbReference>
<dbReference type="PANTHER" id="PTHR35089:SF1">
    <property type="entry name" value="CHAPERONE PROTEIN SKP"/>
    <property type="match status" value="1"/>
</dbReference>
<gene>
    <name evidence="3" type="ORF">P3F81_01525</name>
</gene>
<keyword evidence="2" id="KW-0732">Signal</keyword>
<dbReference type="AlphaFoldDB" id="A0A9Y2AJI3"/>
<accession>A0A9Y2AJI3</accession>